<feature type="domain" description="Plasmid replication protein C N-terminal" evidence="2">
    <location>
        <begin position="24"/>
        <end position="182"/>
    </location>
</feature>
<comment type="caution">
    <text evidence="4">The sequence shown here is derived from an EMBL/GenBank/DDBJ whole genome shotgun (WGS) entry which is preliminary data.</text>
</comment>
<gene>
    <name evidence="4" type="primary">repC</name>
    <name evidence="4" type="ORF">ACFSUD_10865</name>
</gene>
<proteinExistence type="predicted"/>
<organism evidence="4 5">
    <name type="scientific">Sulfitobacter aestuarii</name>
    <dbReference type="NCBI Taxonomy" id="2161676"/>
    <lineage>
        <taxon>Bacteria</taxon>
        <taxon>Pseudomonadati</taxon>
        <taxon>Pseudomonadota</taxon>
        <taxon>Alphaproteobacteria</taxon>
        <taxon>Rhodobacterales</taxon>
        <taxon>Roseobacteraceae</taxon>
        <taxon>Sulfitobacter</taxon>
    </lineage>
</organism>
<reference evidence="5" key="1">
    <citation type="journal article" date="2019" name="Int. J. Syst. Evol. Microbiol.">
        <title>The Global Catalogue of Microorganisms (GCM) 10K type strain sequencing project: providing services to taxonomists for standard genome sequencing and annotation.</title>
        <authorList>
            <consortium name="The Broad Institute Genomics Platform"/>
            <consortium name="The Broad Institute Genome Sequencing Center for Infectious Disease"/>
            <person name="Wu L."/>
            <person name="Ma J."/>
        </authorList>
    </citation>
    <scope>NUCLEOTIDE SEQUENCE [LARGE SCALE GENOMIC DNA]</scope>
    <source>
        <strain evidence="5">TISTR 2562</strain>
    </source>
</reference>
<evidence type="ECO:0000259" key="2">
    <source>
        <dbReference type="Pfam" id="PF03428"/>
    </source>
</evidence>
<dbReference type="Pfam" id="PF03428">
    <property type="entry name" value="RP-C"/>
    <property type="match status" value="1"/>
</dbReference>
<dbReference type="CDD" id="cd00090">
    <property type="entry name" value="HTH_ARSR"/>
    <property type="match status" value="1"/>
</dbReference>
<dbReference type="InterPro" id="IPR005090">
    <property type="entry name" value="RepC_N"/>
</dbReference>
<dbReference type="NCBIfam" id="NF010396">
    <property type="entry name" value="PRK13824.1"/>
    <property type="match status" value="1"/>
</dbReference>
<dbReference type="InterPro" id="IPR021760">
    <property type="entry name" value="RepC_C"/>
</dbReference>
<feature type="region of interest" description="Disordered" evidence="1">
    <location>
        <begin position="269"/>
        <end position="295"/>
    </location>
</feature>
<dbReference type="InterPro" id="IPR047611">
    <property type="entry name" value="RepABC_RepC"/>
</dbReference>
<feature type="domain" description="Plasmid replication protein C C-terminal" evidence="3">
    <location>
        <begin position="298"/>
        <end position="396"/>
    </location>
</feature>
<evidence type="ECO:0000259" key="3">
    <source>
        <dbReference type="Pfam" id="PF11800"/>
    </source>
</evidence>
<dbReference type="Proteomes" id="UP001597474">
    <property type="component" value="Unassembled WGS sequence"/>
</dbReference>
<dbReference type="Pfam" id="PF11800">
    <property type="entry name" value="RP-C_C"/>
    <property type="match status" value="1"/>
</dbReference>
<evidence type="ECO:0000313" key="5">
    <source>
        <dbReference type="Proteomes" id="UP001597474"/>
    </source>
</evidence>
<dbReference type="InterPro" id="IPR036390">
    <property type="entry name" value="WH_DNA-bd_sf"/>
</dbReference>
<keyword evidence="5" id="KW-1185">Reference proteome</keyword>
<dbReference type="EMBL" id="JBHUMP010000008">
    <property type="protein sequence ID" value="MFD2740073.1"/>
    <property type="molecule type" value="Genomic_DNA"/>
</dbReference>
<evidence type="ECO:0000256" key="1">
    <source>
        <dbReference type="SAM" id="MobiDB-lite"/>
    </source>
</evidence>
<evidence type="ECO:0000313" key="4">
    <source>
        <dbReference type="EMBL" id="MFD2740073.1"/>
    </source>
</evidence>
<dbReference type="RefSeq" id="WP_386374285.1">
    <property type="nucleotide sequence ID" value="NZ_JBHUMP010000008.1"/>
</dbReference>
<dbReference type="SUPFAM" id="SSF46785">
    <property type="entry name" value="Winged helix' DNA-binding domain"/>
    <property type="match status" value="1"/>
</dbReference>
<sequence length="404" mass="44298">MQHISTTPFGRSLRASDFGAAHMAEQPLPDHSRDKWAVMKDLTAARHAFELRDRDLAVLHALLSFHPHQSLAEGDGTIVFPSNARLAERVHGMAESTLRRHLAALVRAGVILRHDSPNGKRYARRSGARISVAYGFDLRPLVLRDAEIAAAAEAARAADARRKSLREAVVLCLRDIAQLLAYGRDRWQGNWDEISDGLALMNRALRRKLSLEDIGGLHRTAHELREKVKALIPQEKTGEMSGSGVVNERHTEESDKITYDSEVAEKTVRETAPDVSGTRTNGAPPTPLPRRNTPPDLPLGLVLSSCSEALAYATAPIRNWTDLIRLADFLAPMMGVDRRTWQGACNVMGPAEAAITLLALLQRQSAIRNPGGYLHSLTQKAAMGRFSAAPMIMSLLPTEGHRAA</sequence>
<dbReference type="InterPro" id="IPR011991">
    <property type="entry name" value="ArsR-like_HTH"/>
</dbReference>
<name>A0ABW5U2D4_9RHOB</name>
<dbReference type="NCBIfam" id="NF040974">
    <property type="entry name" value="RepABC_RepC"/>
    <property type="match status" value="1"/>
</dbReference>
<accession>A0ABW5U2D4</accession>
<protein>
    <submittedName>
        <fullName evidence="4">Plasmid replication protein RepC</fullName>
    </submittedName>
</protein>